<name>A0A165RY51_9AGAM</name>
<dbReference type="GO" id="GO:0051999">
    <property type="term" value="P:mannosyl-inositol phosphorylceramide biosynthetic process"/>
    <property type="evidence" value="ECO:0007669"/>
    <property type="project" value="TreeGrafter"/>
</dbReference>
<keyword evidence="2 3" id="KW-0808">Transferase</keyword>
<evidence type="ECO:0000256" key="1">
    <source>
        <dbReference type="ARBA" id="ARBA00009003"/>
    </source>
</evidence>
<feature type="non-terminal residue" evidence="3">
    <location>
        <position position="296"/>
    </location>
</feature>
<proteinExistence type="inferred from homology"/>
<evidence type="ECO:0000313" key="3">
    <source>
        <dbReference type="EMBL" id="KZT24417.1"/>
    </source>
</evidence>
<organism evidence="3 4">
    <name type="scientific">Neolentinus lepideus HHB14362 ss-1</name>
    <dbReference type="NCBI Taxonomy" id="1314782"/>
    <lineage>
        <taxon>Eukaryota</taxon>
        <taxon>Fungi</taxon>
        <taxon>Dikarya</taxon>
        <taxon>Basidiomycota</taxon>
        <taxon>Agaricomycotina</taxon>
        <taxon>Agaricomycetes</taxon>
        <taxon>Gloeophyllales</taxon>
        <taxon>Gloeophyllaceae</taxon>
        <taxon>Neolentinus</taxon>
    </lineage>
</organism>
<sequence>MDLRKTGLLLFLAAALLLAAPHILALTQLLYTYLAFPLKHTHVLGDADGFALHNLSHQAALLAAPSAAPYTTPLVPKIIHQVQLGNITMRPAWAAARAECARHHPAWDLRTWDDAAADAFVAAHYPHLFATYRGYPYEIQRTNILRYLLLHHYGGVYMDLDLKCLQPLDGLLGVPFLTPPANPTGVNNAFIVAAPGHAFLGFVVARVKKFDLRWGMPYVTNMFSTGCQFWSTMHILYPHREELAVLPQEYKVPQRPRRHPALRAPRRLLVAQIRRAPHPPRRHAHRVRQVLAPRPV</sequence>
<dbReference type="Gene3D" id="3.90.550.20">
    <property type="match status" value="1"/>
</dbReference>
<accession>A0A165RY51</accession>
<evidence type="ECO:0000313" key="4">
    <source>
        <dbReference type="Proteomes" id="UP000076761"/>
    </source>
</evidence>
<dbReference type="Proteomes" id="UP000076761">
    <property type="component" value="Unassembled WGS sequence"/>
</dbReference>
<dbReference type="InterPro" id="IPR051706">
    <property type="entry name" value="Glycosyltransferase_domain"/>
</dbReference>
<dbReference type="STRING" id="1314782.A0A165RY51"/>
<dbReference type="OrthoDB" id="3647at2759"/>
<reference evidence="3 4" key="1">
    <citation type="journal article" date="2016" name="Mol. Biol. Evol.">
        <title>Comparative Genomics of Early-Diverging Mushroom-Forming Fungi Provides Insights into the Origins of Lignocellulose Decay Capabilities.</title>
        <authorList>
            <person name="Nagy L.G."/>
            <person name="Riley R."/>
            <person name="Tritt A."/>
            <person name="Adam C."/>
            <person name="Daum C."/>
            <person name="Floudas D."/>
            <person name="Sun H."/>
            <person name="Yadav J.S."/>
            <person name="Pangilinan J."/>
            <person name="Larsson K.H."/>
            <person name="Matsuura K."/>
            <person name="Barry K."/>
            <person name="Labutti K."/>
            <person name="Kuo R."/>
            <person name="Ohm R.A."/>
            <person name="Bhattacharya S.S."/>
            <person name="Shirouzu T."/>
            <person name="Yoshinaga Y."/>
            <person name="Martin F.M."/>
            <person name="Grigoriev I.V."/>
            <person name="Hibbett D.S."/>
        </authorList>
    </citation>
    <scope>NUCLEOTIDE SEQUENCE [LARGE SCALE GENOMIC DNA]</scope>
    <source>
        <strain evidence="3 4">HHB14362 ss-1</strain>
    </source>
</reference>
<evidence type="ECO:0000256" key="2">
    <source>
        <dbReference type="ARBA" id="ARBA00022679"/>
    </source>
</evidence>
<dbReference type="Pfam" id="PF04488">
    <property type="entry name" value="Gly_transf_sug"/>
    <property type="match status" value="1"/>
</dbReference>
<dbReference type="GO" id="GO:0016020">
    <property type="term" value="C:membrane"/>
    <property type="evidence" value="ECO:0007669"/>
    <property type="project" value="GOC"/>
</dbReference>
<dbReference type="SUPFAM" id="SSF53448">
    <property type="entry name" value="Nucleotide-diphospho-sugar transferases"/>
    <property type="match status" value="1"/>
</dbReference>
<dbReference type="InParanoid" id="A0A165RY51"/>
<keyword evidence="4" id="KW-1185">Reference proteome</keyword>
<dbReference type="InterPro" id="IPR007577">
    <property type="entry name" value="GlycoTrfase_DXD_sugar-bd_CS"/>
</dbReference>
<dbReference type="AlphaFoldDB" id="A0A165RY51"/>
<comment type="similarity">
    <text evidence="1">Belongs to the glycosyltransferase 32 family.</text>
</comment>
<gene>
    <name evidence="3" type="ORF">NEOLEDRAFT_1135269</name>
</gene>
<dbReference type="GO" id="GO:0000030">
    <property type="term" value="F:mannosyltransferase activity"/>
    <property type="evidence" value="ECO:0007669"/>
    <property type="project" value="TreeGrafter"/>
</dbReference>
<dbReference type="PANTHER" id="PTHR32385">
    <property type="entry name" value="MANNOSYL PHOSPHORYLINOSITOL CERAMIDE SYNTHASE"/>
    <property type="match status" value="1"/>
</dbReference>
<dbReference type="InterPro" id="IPR029044">
    <property type="entry name" value="Nucleotide-diphossugar_trans"/>
</dbReference>
<dbReference type="EMBL" id="KV425578">
    <property type="protein sequence ID" value="KZT24417.1"/>
    <property type="molecule type" value="Genomic_DNA"/>
</dbReference>
<dbReference type="PANTHER" id="PTHR32385:SF15">
    <property type="entry name" value="INOSITOL PHOSPHOCERAMIDE MANNOSYLTRANSFERASE 1"/>
    <property type="match status" value="1"/>
</dbReference>
<protein>
    <submittedName>
        <fullName evidence="3">Glycosyltransferase family 32 protein</fullName>
    </submittedName>
</protein>